<dbReference type="SUPFAM" id="SSF47413">
    <property type="entry name" value="lambda repressor-like DNA-binding domains"/>
    <property type="match status" value="1"/>
</dbReference>
<dbReference type="PANTHER" id="PTHR30146:SF33">
    <property type="entry name" value="TRANSCRIPTIONAL REGULATOR"/>
    <property type="match status" value="1"/>
</dbReference>
<organism evidence="5 6">
    <name type="scientific">Thalassoglobus neptunius</name>
    <dbReference type="NCBI Taxonomy" id="1938619"/>
    <lineage>
        <taxon>Bacteria</taxon>
        <taxon>Pseudomonadati</taxon>
        <taxon>Planctomycetota</taxon>
        <taxon>Planctomycetia</taxon>
        <taxon>Planctomycetales</taxon>
        <taxon>Planctomycetaceae</taxon>
        <taxon>Thalassoglobus</taxon>
    </lineage>
</organism>
<evidence type="ECO:0000313" key="5">
    <source>
        <dbReference type="EMBL" id="TWT40616.1"/>
    </source>
</evidence>
<keyword evidence="3" id="KW-0804">Transcription</keyword>
<sequence length="364" mass="38635">MATQATESVTLQQVADAAGVSVSTASRALRGNPAISDVATAKICRVAKSMNYQPLRKRKQRSSDPQPSGELGLKLNRLAVVTLGMAPSLVSLPAVADSIGGTEEAVSATGAKLHLLNLPYLKQTPPMSLQLDGVFLLGAMQGRHVADSSDPFVQQLLRIPHVWLLGRPEGCSGDAVGAGDVQLGSMAADYLADRGHRDVAFVGPKPDHLLMMRREGGFLSQAIRRGLNVERFVESPTQGWTVPVKPPLTTDSVQALIDQMLESEKPITAIFAASDSVAAMCYRALAVRGLQVGKDMSVISGNNDTAIIQSLYPSLTTFDIHARDLGLLAVSQLAARLSTGNKLPDVEISLEPTLVEGESVRSLL</sequence>
<dbReference type="EMBL" id="SIHI01000051">
    <property type="protein sequence ID" value="TWT40616.1"/>
    <property type="molecule type" value="Genomic_DNA"/>
</dbReference>
<gene>
    <name evidence="5" type="primary">exuR</name>
    <name evidence="5" type="ORF">KOR42_49230</name>
</gene>
<dbReference type="AlphaFoldDB" id="A0A5C5VPT5"/>
<dbReference type="OrthoDB" id="291639at2"/>
<name>A0A5C5VPT5_9PLAN</name>
<protein>
    <submittedName>
        <fullName evidence="5">Putative HTH-type transcriptional repressor ExuR</fullName>
    </submittedName>
</protein>
<evidence type="ECO:0000256" key="3">
    <source>
        <dbReference type="ARBA" id="ARBA00023163"/>
    </source>
</evidence>
<dbReference type="Gene3D" id="1.10.260.40">
    <property type="entry name" value="lambda repressor-like DNA-binding domains"/>
    <property type="match status" value="1"/>
</dbReference>
<reference evidence="5 6" key="1">
    <citation type="submission" date="2019-02" db="EMBL/GenBank/DDBJ databases">
        <title>Deep-cultivation of Planctomycetes and their phenomic and genomic characterization uncovers novel biology.</title>
        <authorList>
            <person name="Wiegand S."/>
            <person name="Jogler M."/>
            <person name="Boedeker C."/>
            <person name="Pinto D."/>
            <person name="Vollmers J."/>
            <person name="Rivas-Marin E."/>
            <person name="Kohn T."/>
            <person name="Peeters S.H."/>
            <person name="Heuer A."/>
            <person name="Rast P."/>
            <person name="Oberbeckmann S."/>
            <person name="Bunk B."/>
            <person name="Jeske O."/>
            <person name="Meyerdierks A."/>
            <person name="Storesund J.E."/>
            <person name="Kallscheuer N."/>
            <person name="Luecker S."/>
            <person name="Lage O.M."/>
            <person name="Pohl T."/>
            <person name="Merkel B.J."/>
            <person name="Hornburger P."/>
            <person name="Mueller R.-W."/>
            <person name="Bruemmer F."/>
            <person name="Labrenz M."/>
            <person name="Spormann A.M."/>
            <person name="Op Den Camp H."/>
            <person name="Overmann J."/>
            <person name="Amann R."/>
            <person name="Jetten M.S.M."/>
            <person name="Mascher T."/>
            <person name="Medema M.H."/>
            <person name="Devos D.P."/>
            <person name="Kaster A.-K."/>
            <person name="Ovreas L."/>
            <person name="Rohde M."/>
            <person name="Galperin M.Y."/>
            <person name="Jogler C."/>
        </authorList>
    </citation>
    <scope>NUCLEOTIDE SEQUENCE [LARGE SCALE GENOMIC DNA]</scope>
    <source>
        <strain evidence="5 6">KOR42</strain>
    </source>
</reference>
<evidence type="ECO:0000259" key="4">
    <source>
        <dbReference type="PROSITE" id="PS50932"/>
    </source>
</evidence>
<evidence type="ECO:0000256" key="2">
    <source>
        <dbReference type="ARBA" id="ARBA00023125"/>
    </source>
</evidence>
<dbReference type="InterPro" id="IPR028082">
    <property type="entry name" value="Peripla_BP_I"/>
</dbReference>
<dbReference type="InterPro" id="IPR000843">
    <property type="entry name" value="HTH_LacI"/>
</dbReference>
<dbReference type="SMART" id="SM00354">
    <property type="entry name" value="HTH_LACI"/>
    <property type="match status" value="1"/>
</dbReference>
<dbReference type="InterPro" id="IPR046335">
    <property type="entry name" value="LacI/GalR-like_sensor"/>
</dbReference>
<dbReference type="GO" id="GO:0003700">
    <property type="term" value="F:DNA-binding transcription factor activity"/>
    <property type="evidence" value="ECO:0007669"/>
    <property type="project" value="TreeGrafter"/>
</dbReference>
<comment type="caution">
    <text evidence="5">The sequence shown here is derived from an EMBL/GenBank/DDBJ whole genome shotgun (WGS) entry which is preliminary data.</text>
</comment>
<feature type="domain" description="HTH lacI-type" evidence="4">
    <location>
        <begin position="9"/>
        <end position="57"/>
    </location>
</feature>
<dbReference type="Pfam" id="PF00356">
    <property type="entry name" value="LacI"/>
    <property type="match status" value="1"/>
</dbReference>
<dbReference type="Proteomes" id="UP000317243">
    <property type="component" value="Unassembled WGS sequence"/>
</dbReference>
<dbReference type="SUPFAM" id="SSF53822">
    <property type="entry name" value="Periplasmic binding protein-like I"/>
    <property type="match status" value="1"/>
</dbReference>
<dbReference type="CDD" id="cd01392">
    <property type="entry name" value="HTH_LacI"/>
    <property type="match status" value="1"/>
</dbReference>
<accession>A0A5C5VPT5</accession>
<proteinExistence type="predicted"/>
<evidence type="ECO:0000313" key="6">
    <source>
        <dbReference type="Proteomes" id="UP000317243"/>
    </source>
</evidence>
<keyword evidence="2" id="KW-0238">DNA-binding</keyword>
<dbReference type="InterPro" id="IPR010982">
    <property type="entry name" value="Lambda_DNA-bd_dom_sf"/>
</dbReference>
<keyword evidence="1" id="KW-0805">Transcription regulation</keyword>
<keyword evidence="6" id="KW-1185">Reference proteome</keyword>
<dbReference type="GO" id="GO:0000976">
    <property type="term" value="F:transcription cis-regulatory region binding"/>
    <property type="evidence" value="ECO:0007669"/>
    <property type="project" value="TreeGrafter"/>
</dbReference>
<dbReference type="PROSITE" id="PS50932">
    <property type="entry name" value="HTH_LACI_2"/>
    <property type="match status" value="1"/>
</dbReference>
<dbReference type="PANTHER" id="PTHR30146">
    <property type="entry name" value="LACI-RELATED TRANSCRIPTIONAL REPRESSOR"/>
    <property type="match status" value="1"/>
</dbReference>
<dbReference type="RefSeq" id="WP_146512234.1">
    <property type="nucleotide sequence ID" value="NZ_SIHI01000051.1"/>
</dbReference>
<dbReference type="Gene3D" id="3.40.50.2300">
    <property type="match status" value="1"/>
</dbReference>
<evidence type="ECO:0000256" key="1">
    <source>
        <dbReference type="ARBA" id="ARBA00023015"/>
    </source>
</evidence>
<dbReference type="Pfam" id="PF13377">
    <property type="entry name" value="Peripla_BP_3"/>
    <property type="match status" value="1"/>
</dbReference>